<sequence length="163" mass="17196">MVRIAEPVSTRSAPLDGADQDTAAYAIPPRYADAAPTPQSPLPGTAAITITHGPGTRAPVEIPLTADTILIGRHQDCDIVLADMTVSRRHAEIRRVGDAFTVTDLGSLNGTYVNRTPIDHSQLADGDVLLVGAFRLTFRSNPGEAVPTPLGAQPHTEAGGWTR</sequence>
<dbReference type="SUPFAM" id="SSF49879">
    <property type="entry name" value="SMAD/FHA domain"/>
    <property type="match status" value="1"/>
</dbReference>
<proteinExistence type="predicted"/>
<reference evidence="4 5" key="1">
    <citation type="submission" date="2017-04" db="EMBL/GenBank/DDBJ databases">
        <authorList>
            <person name="Afonso C.L."/>
            <person name="Miller P.J."/>
            <person name="Scott M.A."/>
            <person name="Spackman E."/>
            <person name="Goraichik I."/>
            <person name="Dimitrov K.M."/>
            <person name="Suarez D.L."/>
            <person name="Swayne D.E."/>
        </authorList>
    </citation>
    <scope>NUCLEOTIDE SEQUENCE [LARGE SCALE GENOMIC DNA]</scope>
    <source>
        <strain evidence="4 5">DSM 43828</strain>
    </source>
</reference>
<protein>
    <submittedName>
        <fullName evidence="4">FHA domain-containing protein</fullName>
    </submittedName>
</protein>
<keyword evidence="5" id="KW-1185">Reference proteome</keyword>
<gene>
    <name evidence="4" type="ORF">SAMN05661093_11274</name>
</gene>
<dbReference type="Proteomes" id="UP000192674">
    <property type="component" value="Unassembled WGS sequence"/>
</dbReference>
<dbReference type="InterPro" id="IPR000253">
    <property type="entry name" value="FHA_dom"/>
</dbReference>
<evidence type="ECO:0000256" key="2">
    <source>
        <dbReference type="SAM" id="MobiDB-lite"/>
    </source>
</evidence>
<dbReference type="AlphaFoldDB" id="A0A1W2G0Y9"/>
<accession>A0A1W2G0Y9</accession>
<keyword evidence="1" id="KW-0597">Phosphoprotein</keyword>
<feature type="region of interest" description="Disordered" evidence="2">
    <location>
        <begin position="143"/>
        <end position="163"/>
    </location>
</feature>
<feature type="domain" description="FHA" evidence="3">
    <location>
        <begin position="69"/>
        <end position="118"/>
    </location>
</feature>
<dbReference type="InterPro" id="IPR050923">
    <property type="entry name" value="Cell_Proc_Reg/RNA_Proc"/>
</dbReference>
<dbReference type="PROSITE" id="PS50006">
    <property type="entry name" value="FHA_DOMAIN"/>
    <property type="match status" value="1"/>
</dbReference>
<dbReference type="RefSeq" id="WP_084435131.1">
    <property type="nucleotide sequence ID" value="NZ_FWXV01000040.1"/>
</dbReference>
<dbReference type="PANTHER" id="PTHR23308">
    <property type="entry name" value="NUCLEAR INHIBITOR OF PROTEIN PHOSPHATASE-1"/>
    <property type="match status" value="1"/>
</dbReference>
<evidence type="ECO:0000313" key="4">
    <source>
        <dbReference type="EMBL" id="SMD27662.1"/>
    </source>
</evidence>
<evidence type="ECO:0000313" key="5">
    <source>
        <dbReference type="Proteomes" id="UP000192674"/>
    </source>
</evidence>
<dbReference type="Pfam" id="PF00498">
    <property type="entry name" value="FHA"/>
    <property type="match status" value="1"/>
</dbReference>
<dbReference type="OrthoDB" id="3691759at2"/>
<dbReference type="SMART" id="SM00240">
    <property type="entry name" value="FHA"/>
    <property type="match status" value="1"/>
</dbReference>
<dbReference type="InterPro" id="IPR008984">
    <property type="entry name" value="SMAD_FHA_dom_sf"/>
</dbReference>
<evidence type="ECO:0000259" key="3">
    <source>
        <dbReference type="PROSITE" id="PS50006"/>
    </source>
</evidence>
<evidence type="ECO:0000256" key="1">
    <source>
        <dbReference type="ARBA" id="ARBA00022553"/>
    </source>
</evidence>
<organism evidence="4 5">
    <name type="scientific">Kibdelosporangium aridum</name>
    <dbReference type="NCBI Taxonomy" id="2030"/>
    <lineage>
        <taxon>Bacteria</taxon>
        <taxon>Bacillati</taxon>
        <taxon>Actinomycetota</taxon>
        <taxon>Actinomycetes</taxon>
        <taxon>Pseudonocardiales</taxon>
        <taxon>Pseudonocardiaceae</taxon>
        <taxon>Kibdelosporangium</taxon>
    </lineage>
</organism>
<name>A0A1W2G0Y9_KIBAR</name>
<dbReference type="Gene3D" id="2.60.200.20">
    <property type="match status" value="1"/>
</dbReference>
<dbReference type="EMBL" id="FWXV01000040">
    <property type="protein sequence ID" value="SMD27662.1"/>
    <property type="molecule type" value="Genomic_DNA"/>
</dbReference>